<sequence>MSEQQEREVGIPVDEVPRGTRGERPLRRPRLVPFLATGALLGSFLGLLLVVFGTEVEDVSIGRETIILGGMGALLGGLVGAIAYLVAERVITR</sequence>
<dbReference type="InterPro" id="IPR014743">
    <property type="entry name" value="Cl-channel_core"/>
</dbReference>
<evidence type="ECO:0000313" key="3">
    <source>
        <dbReference type="EMBL" id="TQL49685.1"/>
    </source>
</evidence>
<keyword evidence="2" id="KW-0472">Membrane</keyword>
<feature type="region of interest" description="Disordered" evidence="1">
    <location>
        <begin position="1"/>
        <end position="24"/>
    </location>
</feature>
<name>A0A542YNJ5_9MICO</name>
<dbReference type="EMBL" id="VFOP01000001">
    <property type="protein sequence ID" value="TQL49685.1"/>
    <property type="molecule type" value="Genomic_DNA"/>
</dbReference>
<keyword evidence="2" id="KW-1133">Transmembrane helix</keyword>
<evidence type="ECO:0000313" key="4">
    <source>
        <dbReference type="Proteomes" id="UP000319516"/>
    </source>
</evidence>
<feature type="transmembrane region" description="Helical" evidence="2">
    <location>
        <begin position="31"/>
        <end position="54"/>
    </location>
</feature>
<feature type="transmembrane region" description="Helical" evidence="2">
    <location>
        <begin position="66"/>
        <end position="87"/>
    </location>
</feature>
<accession>A0A542YNJ5</accession>
<protein>
    <submittedName>
        <fullName evidence="3">Uncharacterized protein</fullName>
    </submittedName>
</protein>
<comment type="caution">
    <text evidence="3">The sequence shown here is derived from an EMBL/GenBank/DDBJ whole genome shotgun (WGS) entry which is preliminary data.</text>
</comment>
<keyword evidence="4" id="KW-1185">Reference proteome</keyword>
<dbReference type="RefSeq" id="WP_141783911.1">
    <property type="nucleotide sequence ID" value="NZ_BAAAIK010000003.1"/>
</dbReference>
<organism evidence="3 4">
    <name type="scientific">Ornithinicoccus hortensis</name>
    <dbReference type="NCBI Taxonomy" id="82346"/>
    <lineage>
        <taxon>Bacteria</taxon>
        <taxon>Bacillati</taxon>
        <taxon>Actinomycetota</taxon>
        <taxon>Actinomycetes</taxon>
        <taxon>Micrococcales</taxon>
        <taxon>Intrasporangiaceae</taxon>
        <taxon>Ornithinicoccus</taxon>
    </lineage>
</organism>
<gene>
    <name evidence="3" type="ORF">FB467_0772</name>
</gene>
<dbReference type="Proteomes" id="UP000319516">
    <property type="component" value="Unassembled WGS sequence"/>
</dbReference>
<dbReference type="SUPFAM" id="SSF81340">
    <property type="entry name" value="Clc chloride channel"/>
    <property type="match status" value="1"/>
</dbReference>
<proteinExistence type="predicted"/>
<evidence type="ECO:0000256" key="2">
    <source>
        <dbReference type="SAM" id="Phobius"/>
    </source>
</evidence>
<dbReference type="AlphaFoldDB" id="A0A542YNJ5"/>
<evidence type="ECO:0000256" key="1">
    <source>
        <dbReference type="SAM" id="MobiDB-lite"/>
    </source>
</evidence>
<keyword evidence="2" id="KW-0812">Transmembrane</keyword>
<reference evidence="3 4" key="1">
    <citation type="submission" date="2019-06" db="EMBL/GenBank/DDBJ databases">
        <title>Sequencing the genomes of 1000 actinobacteria strains.</title>
        <authorList>
            <person name="Klenk H.-P."/>
        </authorList>
    </citation>
    <scope>NUCLEOTIDE SEQUENCE [LARGE SCALE GENOMIC DNA]</scope>
    <source>
        <strain evidence="3 4">DSM 12335</strain>
    </source>
</reference>